<dbReference type="Ensembl" id="ENSNLET00000056327.1">
    <property type="protein sequence ID" value="ENSNLEP00000036407.1"/>
    <property type="gene ID" value="ENSNLEG00000034670.1"/>
</dbReference>
<keyword evidence="2" id="KW-1185">Reference proteome</keyword>
<organism evidence="1 2">
    <name type="scientific">Nomascus leucogenys</name>
    <name type="common">Northern white-cheeked gibbon</name>
    <name type="synonym">Hylobates leucogenys</name>
    <dbReference type="NCBI Taxonomy" id="61853"/>
    <lineage>
        <taxon>Eukaryota</taxon>
        <taxon>Metazoa</taxon>
        <taxon>Chordata</taxon>
        <taxon>Craniata</taxon>
        <taxon>Vertebrata</taxon>
        <taxon>Euteleostomi</taxon>
        <taxon>Mammalia</taxon>
        <taxon>Eutheria</taxon>
        <taxon>Euarchontoglires</taxon>
        <taxon>Primates</taxon>
        <taxon>Haplorrhini</taxon>
        <taxon>Catarrhini</taxon>
        <taxon>Hylobatidae</taxon>
        <taxon>Nomascus</taxon>
    </lineage>
</organism>
<dbReference type="Proteomes" id="UP000001073">
    <property type="component" value="Chromosome 11"/>
</dbReference>
<dbReference type="GeneTree" id="ENSGT00910000147149"/>
<protein>
    <submittedName>
        <fullName evidence="1">Uncharacterized protein</fullName>
    </submittedName>
</protein>
<dbReference type="EMBL" id="ADFV01170672">
    <property type="status" value="NOT_ANNOTATED_CDS"/>
    <property type="molecule type" value="Genomic_DNA"/>
</dbReference>
<name>A0A2I3GYV2_NOMLE</name>
<sequence>ARALSESWAVTCMTHGDAEYPGGNFQKKQTVSHGLPLHRPPYGQDEPHVLTKHFLGLNESHLPCGRCLKMESTFYY</sequence>
<reference evidence="1" key="3">
    <citation type="submission" date="2025-09" db="UniProtKB">
        <authorList>
            <consortium name="Ensembl"/>
        </authorList>
    </citation>
    <scope>IDENTIFICATION</scope>
</reference>
<reference evidence="1 2" key="1">
    <citation type="submission" date="2012-10" db="EMBL/GenBank/DDBJ databases">
        <authorList>
            <consortium name="Gibbon Genome Sequencing Consortium"/>
        </authorList>
    </citation>
    <scope>NUCLEOTIDE SEQUENCE [LARGE SCALE GENOMIC DNA]</scope>
</reference>
<dbReference type="EMBL" id="ADFV01170671">
    <property type="status" value="NOT_ANNOTATED_CDS"/>
    <property type="molecule type" value="Genomic_DNA"/>
</dbReference>
<dbReference type="InParanoid" id="A0A2I3GYV2"/>
<evidence type="ECO:0000313" key="2">
    <source>
        <dbReference type="Proteomes" id="UP000001073"/>
    </source>
</evidence>
<accession>A0A2I3GYV2</accession>
<reference evidence="1" key="2">
    <citation type="submission" date="2025-08" db="UniProtKB">
        <authorList>
            <consortium name="Ensembl"/>
        </authorList>
    </citation>
    <scope>IDENTIFICATION</scope>
</reference>
<evidence type="ECO:0000313" key="1">
    <source>
        <dbReference type="Ensembl" id="ENSNLEP00000036407.1"/>
    </source>
</evidence>
<dbReference type="OMA" id="ESWAVTC"/>
<proteinExistence type="predicted"/>
<dbReference type="AlphaFoldDB" id="A0A2I3GYV2"/>